<reference evidence="1" key="1">
    <citation type="submission" date="2023-05" db="EMBL/GenBank/DDBJ databases">
        <title>Nepenthes gracilis genome sequencing.</title>
        <authorList>
            <person name="Fukushima K."/>
        </authorList>
    </citation>
    <scope>NUCLEOTIDE SEQUENCE</scope>
    <source>
        <strain evidence="1">SING2019-196</strain>
    </source>
</reference>
<comment type="caution">
    <text evidence="1">The sequence shown here is derived from an EMBL/GenBank/DDBJ whole genome shotgun (WGS) entry which is preliminary data.</text>
</comment>
<dbReference type="EMBL" id="BSYO01000003">
    <property type="protein sequence ID" value="GMH02140.1"/>
    <property type="molecule type" value="Genomic_DNA"/>
</dbReference>
<accession>A0AAD3S0H8</accession>
<protein>
    <submittedName>
        <fullName evidence="1">Uncharacterized protein</fullName>
    </submittedName>
</protein>
<name>A0AAD3S0H8_NEPGR</name>
<dbReference type="AlphaFoldDB" id="A0AAD3S0H8"/>
<proteinExistence type="predicted"/>
<organism evidence="1 2">
    <name type="scientific">Nepenthes gracilis</name>
    <name type="common">Slender pitcher plant</name>
    <dbReference type="NCBI Taxonomy" id="150966"/>
    <lineage>
        <taxon>Eukaryota</taxon>
        <taxon>Viridiplantae</taxon>
        <taxon>Streptophyta</taxon>
        <taxon>Embryophyta</taxon>
        <taxon>Tracheophyta</taxon>
        <taxon>Spermatophyta</taxon>
        <taxon>Magnoliopsida</taxon>
        <taxon>eudicotyledons</taxon>
        <taxon>Gunneridae</taxon>
        <taxon>Pentapetalae</taxon>
        <taxon>Caryophyllales</taxon>
        <taxon>Nepenthaceae</taxon>
        <taxon>Nepenthes</taxon>
    </lineage>
</organism>
<gene>
    <name evidence="1" type="ORF">Nepgr_003979</name>
</gene>
<evidence type="ECO:0000313" key="1">
    <source>
        <dbReference type="EMBL" id="GMH02140.1"/>
    </source>
</evidence>
<sequence length="152" mass="16541">MRLSFIPGVLLLLKESLLVGFAYLIRALLLMENLLDGLLNYASDRSGTVRPELHFVAVIAVWQGVGAGICNADYWAEAGSIYLLLVLCNNVVPRFVGSVLAGVMLLAEEVAIELLSCLLLMLGPAEFIRVDGFWCMLDTLYPICLGCMRGGC</sequence>
<dbReference type="Proteomes" id="UP001279734">
    <property type="component" value="Unassembled WGS sequence"/>
</dbReference>
<keyword evidence="2" id="KW-1185">Reference proteome</keyword>
<evidence type="ECO:0000313" key="2">
    <source>
        <dbReference type="Proteomes" id="UP001279734"/>
    </source>
</evidence>